<dbReference type="InParanoid" id="G8YJL1"/>
<keyword evidence="2" id="KW-1133">Transmembrane helix</keyword>
<dbReference type="eggNOG" id="KOG1235">
    <property type="taxonomic scope" value="Eukaryota"/>
</dbReference>
<dbReference type="OrthoDB" id="427480at2759"/>
<evidence type="ECO:0000259" key="3">
    <source>
        <dbReference type="Pfam" id="PF03109"/>
    </source>
</evidence>
<dbReference type="CDD" id="cd13969">
    <property type="entry name" value="ADCK1-like"/>
    <property type="match status" value="1"/>
</dbReference>
<name>G8YJL1_PICSO</name>
<protein>
    <submittedName>
        <fullName evidence="4">Piso0_003623 protein</fullName>
    </submittedName>
</protein>
<reference evidence="6" key="2">
    <citation type="journal article" date="2012" name="G3 (Bethesda)">
        <title>Pichia sorbitophila, an interspecies yeast hybrid reveals early steps of genome resolution following polyploidization.</title>
        <authorList>
            <person name="Leh Louis V."/>
            <person name="Despons L."/>
            <person name="Friedrich A."/>
            <person name="Martin T."/>
            <person name="Durrens P."/>
            <person name="Casaregola S."/>
            <person name="Neuveglise C."/>
            <person name="Fairhead C."/>
            <person name="Marck C."/>
            <person name="Cruz J.A."/>
            <person name="Straub M.L."/>
            <person name="Kugler V."/>
            <person name="Sacerdot C."/>
            <person name="Uzunov Z."/>
            <person name="Thierry A."/>
            <person name="Weiss S."/>
            <person name="Bleykasten C."/>
            <person name="De Montigny J."/>
            <person name="Jacques N."/>
            <person name="Jung P."/>
            <person name="Lemaire M."/>
            <person name="Mallet S."/>
            <person name="Morel G."/>
            <person name="Richard G.F."/>
            <person name="Sarkar A."/>
            <person name="Savel G."/>
            <person name="Schacherer J."/>
            <person name="Seret M.L."/>
            <person name="Talla E."/>
            <person name="Samson G."/>
            <person name="Jubin C."/>
            <person name="Poulain J."/>
            <person name="Vacherie B."/>
            <person name="Barbe V."/>
            <person name="Pelletier E."/>
            <person name="Sherman D.J."/>
            <person name="Westhof E."/>
            <person name="Weissenbach J."/>
            <person name="Baret P.V."/>
            <person name="Wincker P."/>
            <person name="Gaillardin C."/>
            <person name="Dujon B."/>
            <person name="Souciet J.L."/>
        </authorList>
    </citation>
    <scope>NUCLEOTIDE SEQUENCE [LARGE SCALE GENOMIC DNA]</scope>
    <source>
        <strain evidence="6">ATCC MYA-4447 / BCRC 22081 / CBS 7064 / NBRC 10061 / NRRL Y-12695</strain>
    </source>
</reference>
<dbReference type="AlphaFoldDB" id="G8YJL1"/>
<dbReference type="Proteomes" id="UP000005222">
    <property type="component" value="Chromosome G"/>
</dbReference>
<accession>G8YJL1</accession>
<reference evidence="4" key="1">
    <citation type="submission" date="2011-10" db="EMBL/GenBank/DDBJ databases">
        <authorList>
            <person name="Genoscope - CEA"/>
        </authorList>
    </citation>
    <scope>NUCLEOTIDE SEQUENCE</scope>
</reference>
<dbReference type="Pfam" id="PF03109">
    <property type="entry name" value="ABC1"/>
    <property type="match status" value="1"/>
</dbReference>
<dbReference type="EMBL" id="FO082052">
    <property type="protein sequence ID" value="CCE81271.1"/>
    <property type="molecule type" value="Genomic_DNA"/>
</dbReference>
<dbReference type="InterPro" id="IPR045307">
    <property type="entry name" value="ADCK1_dom"/>
</dbReference>
<evidence type="ECO:0000256" key="1">
    <source>
        <dbReference type="ARBA" id="ARBA00009670"/>
    </source>
</evidence>
<feature type="transmembrane region" description="Helical" evidence="2">
    <location>
        <begin position="488"/>
        <end position="508"/>
    </location>
</feature>
<feature type="transmembrane region" description="Helical" evidence="2">
    <location>
        <begin position="43"/>
        <end position="61"/>
    </location>
</feature>
<dbReference type="Proteomes" id="UP000005222">
    <property type="component" value="Chromosome H"/>
</dbReference>
<dbReference type="SUPFAM" id="SSF56112">
    <property type="entry name" value="Protein kinase-like (PK-like)"/>
    <property type="match status" value="1"/>
</dbReference>
<dbReference type="PANTHER" id="PTHR43173:SF37">
    <property type="entry name" value="ABC1 FAMILY PROTEIN C10F6.14C"/>
    <property type="match status" value="1"/>
</dbReference>
<keyword evidence="6" id="KW-1185">Reference proteome</keyword>
<dbReference type="STRING" id="559304.G8YJL1"/>
<dbReference type="HOGENOM" id="CLU_006533_2_4_1"/>
<proteinExistence type="inferred from homology"/>
<organism evidence="4 6">
    <name type="scientific">Pichia sorbitophila (strain ATCC MYA-4447 / BCRC 22081 / CBS 7064 / NBRC 10061 / NRRL Y-12695)</name>
    <name type="common">Hybrid yeast</name>
    <dbReference type="NCBI Taxonomy" id="559304"/>
    <lineage>
        <taxon>Eukaryota</taxon>
        <taxon>Fungi</taxon>
        <taxon>Dikarya</taxon>
        <taxon>Ascomycota</taxon>
        <taxon>Saccharomycotina</taxon>
        <taxon>Pichiomycetes</taxon>
        <taxon>Debaryomycetaceae</taxon>
        <taxon>Millerozyma</taxon>
    </lineage>
</organism>
<gene>
    <name evidence="4" type="primary">Piso0_003623</name>
    <name evidence="4" type="ORF">GNLVRS01_PISO0G16396g</name>
    <name evidence="5" type="ORF">GNLVRS01_PISO0H16397g</name>
</gene>
<evidence type="ECO:0000313" key="5">
    <source>
        <dbReference type="EMBL" id="CCE81271.1"/>
    </source>
</evidence>
<dbReference type="InterPro" id="IPR011009">
    <property type="entry name" value="Kinase-like_dom_sf"/>
</dbReference>
<dbReference type="InterPro" id="IPR004147">
    <property type="entry name" value="ABC1_dom"/>
</dbReference>
<dbReference type="EMBL" id="FO082053">
    <property type="protein sequence ID" value="CCE80506.1"/>
    <property type="molecule type" value="Genomic_DNA"/>
</dbReference>
<evidence type="ECO:0000256" key="2">
    <source>
        <dbReference type="SAM" id="Phobius"/>
    </source>
</evidence>
<dbReference type="OMA" id="CVESTAN"/>
<keyword evidence="2" id="KW-0472">Membrane</keyword>
<keyword evidence="2" id="KW-0812">Transmembrane</keyword>
<evidence type="ECO:0000313" key="4">
    <source>
        <dbReference type="EMBL" id="CCE80506.1"/>
    </source>
</evidence>
<feature type="domain" description="ABC1 atypical kinase-like" evidence="3">
    <location>
        <begin position="143"/>
        <end position="392"/>
    </location>
</feature>
<dbReference type="PANTHER" id="PTHR43173">
    <property type="entry name" value="ABC1 FAMILY PROTEIN"/>
    <property type="match status" value="1"/>
</dbReference>
<dbReference type="InterPro" id="IPR051130">
    <property type="entry name" value="Mito_struct-func_regulator"/>
</dbReference>
<comment type="similarity">
    <text evidence="1">Belongs to the protein kinase superfamily. ADCK protein kinase family.</text>
</comment>
<evidence type="ECO:0000313" key="6">
    <source>
        <dbReference type="Proteomes" id="UP000005222"/>
    </source>
</evidence>
<sequence length="546" mass="63818">MFRLSPAIRRGPYQSSRSIFHLDRRWQSTSHASFWKRNKSARVLLRFSVITCGVGGIAYLTDKYCFSSIGVRSVRAIYVMTWIGYQYSKNLDKYDDLNELHKKTAEMMLNMLMQNKGIYIKLGQAIANQGELFPRVFQTVFKKLYDDAPSEKWSSVDKLLKANLGKDYETEIFTEIDHEPIASASIGQVHKAVLRNGDVVAVKVQHSYIQRQLPNDLYVYRKISRLYEWFFELKLNLFTKFVSEQMNTETDFDKELRNSERLRQLIASDNNNEFNVHIPITYPEISTKQVLITEWCDGIPFSDKERLIANNVDLALLMKQFIGIFGRQIFKYGFLHADPHPGNLLVRLDSSGKQQIILLDHGLYTSFDEKFRITYSRLWKELFNLNTSEIERIAHSWGIYSVKFFANMVRLSPINQDVGQEEDFYSVIRNFVSDESKFPLELFFVIRSMRMIQTQNKNLGSPVNRINLLTNEMLSSSRSLYLHDFRQFISFLRIKVILFFSNIAFLLIRLKQLLANDKYGSKKSGIEDYLEAYMKQSLQPLGIELE</sequence>